<sequence>MLKIDRRQAMAYRVAAHGLHRRHTGDPGALAVFDLGVQDDSRRGTADLAMLARVEGALTPLGDDERFVLAWSHRGAPHYHRAADFPALVTALPPWDDADAAARLGWQRRDVAAAGMPADAAVRTAAAALRKVVTRTMTKGAVSEAVTSATPDGLSLWCRRCQATHIHDQLMRLAAPLAGLVLAPGASPATLVPVRPRPRLAEHPDGRAATGVVRAYLRLHGPATTSDAAGFMGTTRTTLAGTMWPDDVVEVSVDGRRGAIPADALPAVENPPEADVVRLLPPKDPLVQARDRALLVPDPAHRKEVWRVLGNPGTILVGTDLAGVWRATKSGDRLELTMTALLPLPAQARTAAEAEADRMRAARGLSELRLTWT</sequence>
<gene>
    <name evidence="1" type="ORF">SacxiDRAFT_1305</name>
</gene>
<dbReference type="InterPro" id="IPR009351">
    <property type="entry name" value="AlkZ-like"/>
</dbReference>
<dbReference type="Proteomes" id="UP000004691">
    <property type="component" value="Unassembled WGS sequence"/>
</dbReference>
<dbReference type="AlphaFoldDB" id="I0V0A3"/>
<dbReference type="RefSeq" id="WP_006237684.1">
    <property type="nucleotide sequence ID" value="NZ_JH636049.1"/>
</dbReference>
<dbReference type="STRING" id="882086.SacxiDRAFT_1305"/>
<dbReference type="OrthoDB" id="9148135at2"/>
<evidence type="ECO:0000313" key="1">
    <source>
        <dbReference type="EMBL" id="EID53556.1"/>
    </source>
</evidence>
<keyword evidence="2" id="KW-1185">Reference proteome</keyword>
<name>I0V0A3_9PSEU</name>
<evidence type="ECO:0008006" key="3">
    <source>
        <dbReference type="Google" id="ProtNLM"/>
    </source>
</evidence>
<organism evidence="1 2">
    <name type="scientific">Saccharomonospora xinjiangensis XJ-54</name>
    <dbReference type="NCBI Taxonomy" id="882086"/>
    <lineage>
        <taxon>Bacteria</taxon>
        <taxon>Bacillati</taxon>
        <taxon>Actinomycetota</taxon>
        <taxon>Actinomycetes</taxon>
        <taxon>Pseudonocardiales</taxon>
        <taxon>Pseudonocardiaceae</taxon>
        <taxon>Saccharomonospora</taxon>
    </lineage>
</organism>
<dbReference type="PANTHER" id="PTHR38479:SF2">
    <property type="entry name" value="WINGED HELIX DNA-BINDING DOMAIN-CONTAINING PROTEIN"/>
    <property type="match status" value="1"/>
</dbReference>
<dbReference type="Pfam" id="PF06224">
    <property type="entry name" value="AlkZ-like"/>
    <property type="match status" value="1"/>
</dbReference>
<evidence type="ECO:0000313" key="2">
    <source>
        <dbReference type="Proteomes" id="UP000004691"/>
    </source>
</evidence>
<dbReference type="HOGENOM" id="CLU_047003_1_0_11"/>
<reference evidence="1 2" key="1">
    <citation type="submission" date="2012-01" db="EMBL/GenBank/DDBJ databases">
        <title>Improved High-Quality Draft sequence of Saccharomonospora xinjiangensis XJ-54.</title>
        <authorList>
            <consortium name="US DOE Joint Genome Institute"/>
            <person name="Lucas S."/>
            <person name="Han J."/>
            <person name="Lapidus A."/>
            <person name="Cheng J.-F."/>
            <person name="Goodwin L."/>
            <person name="Pitluck S."/>
            <person name="Peters L."/>
            <person name="Mikhailova N."/>
            <person name="Teshima H."/>
            <person name="Detter J.C."/>
            <person name="Han C."/>
            <person name="Tapia R."/>
            <person name="Land M."/>
            <person name="Hauser L."/>
            <person name="Kyrpides N."/>
            <person name="Ivanova N."/>
            <person name="Pagani I."/>
            <person name="Brambilla E.-M."/>
            <person name="Klenk H.-P."/>
            <person name="Woyke T."/>
        </authorList>
    </citation>
    <scope>NUCLEOTIDE SEQUENCE [LARGE SCALE GENOMIC DNA]</scope>
    <source>
        <strain evidence="1 2">XJ-54</strain>
    </source>
</reference>
<dbReference type="EMBL" id="JH636049">
    <property type="protein sequence ID" value="EID53556.1"/>
    <property type="molecule type" value="Genomic_DNA"/>
</dbReference>
<dbReference type="PANTHER" id="PTHR38479">
    <property type="entry name" value="LMO0824 PROTEIN"/>
    <property type="match status" value="1"/>
</dbReference>
<dbReference type="eggNOG" id="COG3416">
    <property type="taxonomic scope" value="Bacteria"/>
</dbReference>
<protein>
    <recommendedName>
        <fullName evidence="3">Winged helix DNA-binding domain-containing protein</fullName>
    </recommendedName>
</protein>
<proteinExistence type="predicted"/>
<accession>I0V0A3</accession>